<dbReference type="AlphaFoldDB" id="A0AAW1P2B1"/>
<dbReference type="Proteomes" id="UP001465755">
    <property type="component" value="Unassembled WGS sequence"/>
</dbReference>
<dbReference type="InterPro" id="IPR026057">
    <property type="entry name" value="TBL_C"/>
</dbReference>
<comment type="caution">
    <text evidence="4">The sequence shown here is derived from an EMBL/GenBank/DDBJ whole genome shotgun (WGS) entry which is preliminary data.</text>
</comment>
<evidence type="ECO:0000256" key="1">
    <source>
        <dbReference type="ARBA" id="ARBA00007727"/>
    </source>
</evidence>
<reference evidence="4 5" key="1">
    <citation type="journal article" date="2024" name="Nat. Commun.">
        <title>Phylogenomics reveals the evolutionary origins of lichenization in chlorophyte algae.</title>
        <authorList>
            <person name="Puginier C."/>
            <person name="Libourel C."/>
            <person name="Otte J."/>
            <person name="Skaloud P."/>
            <person name="Haon M."/>
            <person name="Grisel S."/>
            <person name="Petersen M."/>
            <person name="Berrin J.G."/>
            <person name="Delaux P.M."/>
            <person name="Dal Grande F."/>
            <person name="Keller J."/>
        </authorList>
    </citation>
    <scope>NUCLEOTIDE SEQUENCE [LARGE SCALE GENOMIC DNA]</scope>
    <source>
        <strain evidence="4 5">SAG 2036</strain>
    </source>
</reference>
<dbReference type="PANTHER" id="PTHR32285">
    <property type="entry name" value="PROTEIN TRICHOME BIREFRINGENCE-LIKE 9-RELATED"/>
    <property type="match status" value="1"/>
</dbReference>
<keyword evidence="2" id="KW-1133">Transmembrane helix</keyword>
<keyword evidence="5" id="KW-1185">Reference proteome</keyword>
<dbReference type="EMBL" id="JALJOQ010000068">
    <property type="protein sequence ID" value="KAK9802756.1"/>
    <property type="molecule type" value="Genomic_DNA"/>
</dbReference>
<evidence type="ECO:0000259" key="3">
    <source>
        <dbReference type="Pfam" id="PF13839"/>
    </source>
</evidence>
<protein>
    <recommendedName>
        <fullName evidence="3">Trichome birefringence-like C-terminal domain-containing protein</fullName>
    </recommendedName>
</protein>
<gene>
    <name evidence="4" type="ORF">WJX73_008852</name>
</gene>
<dbReference type="InterPro" id="IPR029962">
    <property type="entry name" value="TBL"/>
</dbReference>
<comment type="similarity">
    <text evidence="1">Belongs to the PC-esterase family. TBL subfamily.</text>
</comment>
<dbReference type="GO" id="GO:0005794">
    <property type="term" value="C:Golgi apparatus"/>
    <property type="evidence" value="ECO:0007669"/>
    <property type="project" value="TreeGrafter"/>
</dbReference>
<accession>A0AAW1P2B1</accession>
<dbReference type="GO" id="GO:0016413">
    <property type="term" value="F:O-acetyltransferase activity"/>
    <property type="evidence" value="ECO:0007669"/>
    <property type="project" value="InterPro"/>
</dbReference>
<proteinExistence type="inferred from homology"/>
<feature type="domain" description="Trichome birefringence-like C-terminal" evidence="3">
    <location>
        <begin position="134"/>
        <end position="253"/>
    </location>
</feature>
<feature type="transmembrane region" description="Helical" evidence="2">
    <location>
        <begin position="20"/>
        <end position="40"/>
    </location>
</feature>
<keyword evidence="2" id="KW-0812">Transmembrane</keyword>
<dbReference type="PANTHER" id="PTHR32285:SF48">
    <property type="entry name" value="PROTEIN TRICHOME BIREFRINGENCE-LIKE 19"/>
    <property type="match status" value="1"/>
</dbReference>
<dbReference type="Pfam" id="PF13839">
    <property type="entry name" value="PC-Esterase"/>
    <property type="match status" value="1"/>
</dbReference>
<sequence>MKTRALVVSQGRDALFLQPVSFHQVFTASWIFLACLALLLPPAEGCQAYMGSWVQDLPRCNMTQQDYLSGSWNKLGEECAPTSHEELGEYAYPYEAQPCNPALHACTPETDTCRHKAVGIAGWQWIPGACNLHHFSAEQLDRKLAGRKVVMVGDSIQIQQFLSLRHMLRKVIAGPHPPEWGYFYTRSGAQFHMHPAQFLVGEPCCDDIEGQSLEVLSTAEWLHYSRDADALVVNTGHHWHRRDVSFTSYETMVRNVMQTLKEHFKGTIIFRTSSWGHHR</sequence>
<evidence type="ECO:0000313" key="4">
    <source>
        <dbReference type="EMBL" id="KAK9802756.1"/>
    </source>
</evidence>
<evidence type="ECO:0000313" key="5">
    <source>
        <dbReference type="Proteomes" id="UP001465755"/>
    </source>
</evidence>
<dbReference type="PROSITE" id="PS51257">
    <property type="entry name" value="PROKAR_LIPOPROTEIN"/>
    <property type="match status" value="1"/>
</dbReference>
<organism evidence="4 5">
    <name type="scientific">Symbiochloris irregularis</name>
    <dbReference type="NCBI Taxonomy" id="706552"/>
    <lineage>
        <taxon>Eukaryota</taxon>
        <taxon>Viridiplantae</taxon>
        <taxon>Chlorophyta</taxon>
        <taxon>core chlorophytes</taxon>
        <taxon>Trebouxiophyceae</taxon>
        <taxon>Trebouxiales</taxon>
        <taxon>Trebouxiaceae</taxon>
        <taxon>Symbiochloris</taxon>
    </lineage>
</organism>
<name>A0AAW1P2B1_9CHLO</name>
<evidence type="ECO:0000256" key="2">
    <source>
        <dbReference type="SAM" id="Phobius"/>
    </source>
</evidence>
<keyword evidence="2" id="KW-0472">Membrane</keyword>